<dbReference type="PANTHER" id="PTHR15045">
    <property type="entry name" value="FUCOSE-1-PHOSPHATE GUANYLYLTRANSFERASE"/>
    <property type="match status" value="1"/>
</dbReference>
<dbReference type="EMBL" id="GFPF01007850">
    <property type="protein sequence ID" value="MAA18996.1"/>
    <property type="molecule type" value="Transcribed_RNA"/>
</dbReference>
<evidence type="ECO:0000313" key="4">
    <source>
        <dbReference type="EMBL" id="MAA18996.1"/>
    </source>
</evidence>
<keyword evidence="1 4" id="KW-0808">Transferase</keyword>
<dbReference type="GO" id="GO:0042350">
    <property type="term" value="P:GDP-L-fucose biosynthetic process"/>
    <property type="evidence" value="ECO:0007669"/>
    <property type="project" value="UniProtKB-ARBA"/>
</dbReference>
<evidence type="ECO:0000259" key="3">
    <source>
        <dbReference type="Pfam" id="PF07959"/>
    </source>
</evidence>
<keyword evidence="4" id="KW-0548">Nucleotidyltransferase</keyword>
<reference evidence="4" key="1">
    <citation type="journal article" date="2017" name="Parasit. Vectors">
        <title>Sialotranscriptomics of Rhipicephalus zambeziensis reveals intricate expression profiles of secretory proteins and suggests tight temporal transcriptional regulation during blood-feeding.</title>
        <authorList>
            <person name="de Castro M.H."/>
            <person name="de Klerk D."/>
            <person name="Pienaar R."/>
            <person name="Rees D.J.G."/>
            <person name="Mans B.J."/>
        </authorList>
    </citation>
    <scope>NUCLEOTIDE SEQUENCE</scope>
    <source>
        <tissue evidence="4">Salivary glands</tissue>
    </source>
</reference>
<protein>
    <submittedName>
        <fullName evidence="4">Fucose-1-phosphate guanylyltransferase-like</fullName>
    </submittedName>
</protein>
<sequence length="568" mass="63454">MELTVPAFMKRCIDSYEALRGKVPSEVDIDFWDAVVVSAADEDQATAFREQIAQRKERNLIPFVPYHVFSDPPGPKVGSGGATLHILEHLRNMYGEEQRRMRILLIHTGGQSKRLPSHSALGKLFALLPINAATEFQMFDLKMAMYSPFLAKMKPGVFLTCSDDIETYTLPLLEKSSQSGQWSFDKSGFTALAHPSPISVGLTHGVYVLPKEVRSTTTCLITECLEVLQKPTEKLMRDKGAICEEEGGSKKEFAYTDSAFFFDCSVVDKLNKFYTQIKPVTQEIDAYRDFLQLLGSRSRSCVSQAGEGGAGDQLGVQQVLQDCELHVVVLPLSKFYHLGTMQEYIENLCFSETFADELQTSRFVHSKLIPFEVCKPTNISGVVMRSLIHPTSTVPRSAVVECCRFEVKVKLGDMCILSNCRLENLVDRVVEIPGRAIIFTVSVRSDTCKGYVTLAFGIDDDLKLAARDARELSYFGKKLGQLEDCKLVICDSLFKTSSAVSTLWEAKLFSVKPTMTKAFLSTVELVQALLQNVPQVTEEKSIVKMSMDDVIRCKDIGELLRHQNTIFS</sequence>
<evidence type="ECO:0000256" key="1">
    <source>
        <dbReference type="ARBA" id="ARBA00022679"/>
    </source>
</evidence>
<organism evidence="4">
    <name type="scientific">Rhipicephalus zambeziensis</name>
    <dbReference type="NCBI Taxonomy" id="60191"/>
    <lineage>
        <taxon>Eukaryota</taxon>
        <taxon>Metazoa</taxon>
        <taxon>Ecdysozoa</taxon>
        <taxon>Arthropoda</taxon>
        <taxon>Chelicerata</taxon>
        <taxon>Arachnida</taxon>
        <taxon>Acari</taxon>
        <taxon>Parasitiformes</taxon>
        <taxon>Ixodida</taxon>
        <taxon>Ixodoidea</taxon>
        <taxon>Ixodidae</taxon>
        <taxon>Rhipicephalinae</taxon>
        <taxon>Rhipicephalus</taxon>
        <taxon>Rhipicephalus</taxon>
    </lineage>
</organism>
<dbReference type="AlphaFoldDB" id="A0A224YN17"/>
<feature type="domain" description="GDP-fucose pyrophosphorylase" evidence="3">
    <location>
        <begin position="99"/>
        <end position="513"/>
    </location>
</feature>
<dbReference type="InterPro" id="IPR012887">
    <property type="entry name" value="GDP_fucose_pyrophosphorylase"/>
</dbReference>
<dbReference type="GO" id="GO:0016779">
    <property type="term" value="F:nucleotidyltransferase activity"/>
    <property type="evidence" value="ECO:0007669"/>
    <property type="project" value="UniProtKB-KW"/>
</dbReference>
<keyword evidence="2" id="KW-0547">Nucleotide-binding</keyword>
<dbReference type="Pfam" id="PF07959">
    <property type="entry name" value="Fucose_pyrophosphorylase"/>
    <property type="match status" value="1"/>
</dbReference>
<evidence type="ECO:0000256" key="2">
    <source>
        <dbReference type="ARBA" id="ARBA00022741"/>
    </source>
</evidence>
<name>A0A224YN17_9ACAR</name>
<accession>A0A224YN17</accession>
<dbReference type="PANTHER" id="PTHR15045:SF1">
    <property type="entry name" value="FUCOSE-1-PHOSPHATE GUANYLYLTRANSFERASE"/>
    <property type="match status" value="1"/>
</dbReference>
<dbReference type="GO" id="GO:0000166">
    <property type="term" value="F:nucleotide binding"/>
    <property type="evidence" value="ECO:0007669"/>
    <property type="project" value="UniProtKB-KW"/>
</dbReference>
<proteinExistence type="predicted"/>